<dbReference type="InterPro" id="IPR008928">
    <property type="entry name" value="6-hairpin_glycosidase_sf"/>
</dbReference>
<dbReference type="Pfam" id="PF03190">
    <property type="entry name" value="Thioredox_DsbH"/>
    <property type="match status" value="1"/>
</dbReference>
<sequence length="688" mass="78765">MKTQKYTNRLALETSPYLLQHAHNPADWFPWGEEAFAKAQKENKPVLLSIGYSSCHWCHVMERESFENEEIAELMNRYFVSIKVDREERPDLDSIYMNCVQMLTGQGGWPMTLFLTPDGVPFYGGTYFPPDDQRGLPGFKRVMMTIAEIYSKNPKQVQESANSILEKLKEMDHLTQTDVSISETLIETAFRKLSQGFDYRYGGFGTAPKFPNAMNLSFFLRYFHRFKNESALEMADSSLQKMAEGGIYDQIGGGFHRYTVDERWLVPHFEKMLYDNALLISLYTEAYLITKNSLYQRIAEESLDYAIREMMGEKGEFYSTQDADSEGKEGKFYIWTLQEINSILGGKEGDIFCRYYGVTEAGNFEGKNILTSPRTYDQVARQLEISPDIVKGVLGSARRKIMAARELRTKPGRDEKALASWNGLMLSAISKAARVFNRSDYLQRAEENGNFLLSYLYKNGRLLHSYKDGQAKVNGYLDDYACVIDAFMELYQSTFESKWLKKAIELNTTMIDLFWDEEKGALFYTSRDHEKLIARMKDFYDNAVPSGNSVAAMNLLKLAVITGRDEYRRKAEKIFQPAYEMVSRFPSAFGYLLSALDFYFDSVKEIVVIGGKDNQTVEQFRKIINNNYLPNGVVLFSPPGNRELGDVIPLLEGKTLIEGKAAVYVCENFTCKEPVTTIESLKNLLGRK</sequence>
<dbReference type="AlphaFoldDB" id="A0A933GM12"/>
<reference evidence="2" key="1">
    <citation type="submission" date="2020-07" db="EMBL/GenBank/DDBJ databases">
        <title>Huge and variable diversity of episymbiotic CPR bacteria and DPANN archaea in groundwater ecosystems.</title>
        <authorList>
            <person name="He C.Y."/>
            <person name="Keren R."/>
            <person name="Whittaker M."/>
            <person name="Farag I.F."/>
            <person name="Doudna J."/>
            <person name="Cate J.H.D."/>
            <person name="Banfield J.F."/>
        </authorList>
    </citation>
    <scope>NUCLEOTIDE SEQUENCE</scope>
    <source>
        <strain evidence="2">NC_groundwater_1482_Ag_S-0.65um_47_24</strain>
    </source>
</reference>
<evidence type="ECO:0000313" key="3">
    <source>
        <dbReference type="Proteomes" id="UP000772181"/>
    </source>
</evidence>
<evidence type="ECO:0000313" key="2">
    <source>
        <dbReference type="EMBL" id="MBI4595234.1"/>
    </source>
</evidence>
<organism evidence="2 3">
    <name type="scientific">Tectimicrobiota bacterium</name>
    <dbReference type="NCBI Taxonomy" id="2528274"/>
    <lineage>
        <taxon>Bacteria</taxon>
        <taxon>Pseudomonadati</taxon>
        <taxon>Nitrospinota/Tectimicrobiota group</taxon>
        <taxon>Candidatus Tectimicrobiota</taxon>
    </lineage>
</organism>
<dbReference type="InterPro" id="IPR036249">
    <property type="entry name" value="Thioredoxin-like_sf"/>
</dbReference>
<dbReference type="InterPro" id="IPR024705">
    <property type="entry name" value="Ssp411"/>
</dbReference>
<evidence type="ECO:0000259" key="1">
    <source>
        <dbReference type="Pfam" id="PF03190"/>
    </source>
</evidence>
<dbReference type="PANTHER" id="PTHR42899">
    <property type="entry name" value="SPERMATOGENESIS-ASSOCIATED PROTEIN 20"/>
    <property type="match status" value="1"/>
</dbReference>
<dbReference type="InterPro" id="IPR012341">
    <property type="entry name" value="6hp_glycosidase-like_sf"/>
</dbReference>
<dbReference type="SUPFAM" id="SSF48208">
    <property type="entry name" value="Six-hairpin glycosidases"/>
    <property type="match status" value="1"/>
</dbReference>
<dbReference type="SUPFAM" id="SSF52833">
    <property type="entry name" value="Thioredoxin-like"/>
    <property type="match status" value="1"/>
</dbReference>
<dbReference type="Gene3D" id="3.40.30.10">
    <property type="entry name" value="Glutaredoxin"/>
    <property type="match status" value="1"/>
</dbReference>
<dbReference type="InterPro" id="IPR004879">
    <property type="entry name" value="Ssp411-like_TRX"/>
</dbReference>
<dbReference type="Proteomes" id="UP000772181">
    <property type="component" value="Unassembled WGS sequence"/>
</dbReference>
<dbReference type="Gene3D" id="1.50.10.10">
    <property type="match status" value="1"/>
</dbReference>
<accession>A0A933GM12</accession>
<dbReference type="PIRSF" id="PIRSF006402">
    <property type="entry name" value="UCP006402_thioredoxin"/>
    <property type="match status" value="1"/>
</dbReference>
<feature type="domain" description="Spermatogenesis-associated protein 20-like TRX" evidence="1">
    <location>
        <begin position="7"/>
        <end position="169"/>
    </location>
</feature>
<comment type="caution">
    <text evidence="2">The sequence shown here is derived from an EMBL/GenBank/DDBJ whole genome shotgun (WGS) entry which is preliminary data.</text>
</comment>
<protein>
    <submittedName>
        <fullName evidence="2">Thioredoxin domain-containing protein</fullName>
    </submittedName>
</protein>
<dbReference type="GO" id="GO:0005975">
    <property type="term" value="P:carbohydrate metabolic process"/>
    <property type="evidence" value="ECO:0007669"/>
    <property type="project" value="InterPro"/>
</dbReference>
<dbReference type="CDD" id="cd02955">
    <property type="entry name" value="SSP411"/>
    <property type="match status" value="1"/>
</dbReference>
<proteinExistence type="predicted"/>
<gene>
    <name evidence="2" type="ORF">HY730_02525</name>
</gene>
<dbReference type="PANTHER" id="PTHR42899:SF1">
    <property type="entry name" value="SPERMATOGENESIS-ASSOCIATED PROTEIN 20"/>
    <property type="match status" value="1"/>
</dbReference>
<name>A0A933GM12_UNCTE</name>
<dbReference type="EMBL" id="JACQWF010000118">
    <property type="protein sequence ID" value="MBI4595234.1"/>
    <property type="molecule type" value="Genomic_DNA"/>
</dbReference>